<feature type="compositionally biased region" description="Polar residues" evidence="1">
    <location>
        <begin position="14"/>
        <end position="27"/>
    </location>
</feature>
<evidence type="ECO:0000313" key="3">
    <source>
        <dbReference type="EMBL" id="MBO0609456.1"/>
    </source>
</evidence>
<feature type="compositionally biased region" description="Basic and acidic residues" evidence="1">
    <location>
        <begin position="44"/>
        <end position="57"/>
    </location>
</feature>
<protein>
    <recommendedName>
        <fullName evidence="2">DUF6318 domain-containing protein</fullName>
    </recommendedName>
</protein>
<organism evidence="3 4">
    <name type="scientific">Myceligenerans salitolerans</name>
    <dbReference type="NCBI Taxonomy" id="1230528"/>
    <lineage>
        <taxon>Bacteria</taxon>
        <taxon>Bacillati</taxon>
        <taxon>Actinomycetota</taxon>
        <taxon>Actinomycetes</taxon>
        <taxon>Micrococcales</taxon>
        <taxon>Promicromonosporaceae</taxon>
        <taxon>Myceligenerans</taxon>
    </lineage>
</organism>
<dbReference type="Proteomes" id="UP000664617">
    <property type="component" value="Unassembled WGS sequence"/>
</dbReference>
<evidence type="ECO:0000313" key="4">
    <source>
        <dbReference type="Proteomes" id="UP000664617"/>
    </source>
</evidence>
<gene>
    <name evidence="3" type="ORF">J0911_10485</name>
</gene>
<proteinExistence type="predicted"/>
<evidence type="ECO:0000259" key="2">
    <source>
        <dbReference type="Pfam" id="PF19843"/>
    </source>
</evidence>
<sequence>MAFAAALGGLAGCTANTDAGPSPTTTVAGEPQASSSASASARTPVEKPQRPAAMDREDAKGAAAAAEYFIELYPYIMATGDTAEFEAMSHEACGFCDDALASARANKVAGYTYLGGALSVEVLDIYQQDSLTSLIPIDVRVEQAASSTLDRTGAEIASARHEVNESRVEVAEGGSGWVVVEIAPRPES</sequence>
<feature type="domain" description="DUF6318" evidence="2">
    <location>
        <begin position="45"/>
        <end position="179"/>
    </location>
</feature>
<name>A0ABS3I8V6_9MICO</name>
<evidence type="ECO:0000256" key="1">
    <source>
        <dbReference type="SAM" id="MobiDB-lite"/>
    </source>
</evidence>
<dbReference type="Pfam" id="PF19843">
    <property type="entry name" value="DUF6318"/>
    <property type="match status" value="1"/>
</dbReference>
<reference evidence="4" key="1">
    <citation type="submission" date="2023-07" db="EMBL/GenBank/DDBJ databases">
        <title>Myceligenerans salitolerans sp. nov., a halotolerant actinomycete isolated from a salt lake in Xinjiang, China.</title>
        <authorList>
            <person name="Guan T."/>
        </authorList>
    </citation>
    <scope>NUCLEOTIDE SEQUENCE [LARGE SCALE GENOMIC DNA]</scope>
    <source>
        <strain evidence="4">XHU 5031</strain>
    </source>
</reference>
<keyword evidence="4" id="KW-1185">Reference proteome</keyword>
<dbReference type="EMBL" id="JAFMPK010000043">
    <property type="protein sequence ID" value="MBO0609456.1"/>
    <property type="molecule type" value="Genomic_DNA"/>
</dbReference>
<dbReference type="InterPro" id="IPR046281">
    <property type="entry name" value="DUF6318"/>
</dbReference>
<feature type="region of interest" description="Disordered" evidence="1">
    <location>
        <begin position="12"/>
        <end position="57"/>
    </location>
</feature>
<comment type="caution">
    <text evidence="3">The sequence shown here is derived from an EMBL/GenBank/DDBJ whole genome shotgun (WGS) entry which is preliminary data.</text>
</comment>
<dbReference type="RefSeq" id="WP_207275417.1">
    <property type="nucleotide sequence ID" value="NZ_JAFMPK010000043.1"/>
</dbReference>
<accession>A0ABS3I8V6</accession>